<gene>
    <name evidence="2" type="ORF">DPMN_006168</name>
</gene>
<evidence type="ECO:0000256" key="1">
    <source>
        <dbReference type="SAM" id="SignalP"/>
    </source>
</evidence>
<comment type="caution">
    <text evidence="2">The sequence shown here is derived from an EMBL/GenBank/DDBJ whole genome shotgun (WGS) entry which is preliminary data.</text>
</comment>
<keyword evidence="3" id="KW-1185">Reference proteome</keyword>
<dbReference type="EMBL" id="JAIWYP010000001">
    <property type="protein sequence ID" value="KAH3882234.1"/>
    <property type="molecule type" value="Genomic_DNA"/>
</dbReference>
<feature type="signal peptide" evidence="1">
    <location>
        <begin position="1"/>
        <end position="17"/>
    </location>
</feature>
<accession>A0A9D4MUX8</accession>
<evidence type="ECO:0000313" key="2">
    <source>
        <dbReference type="EMBL" id="KAH3882234.1"/>
    </source>
</evidence>
<evidence type="ECO:0000313" key="3">
    <source>
        <dbReference type="Proteomes" id="UP000828390"/>
    </source>
</evidence>
<reference evidence="2" key="2">
    <citation type="submission" date="2020-11" db="EMBL/GenBank/DDBJ databases">
        <authorList>
            <person name="McCartney M.A."/>
            <person name="Auch B."/>
            <person name="Kono T."/>
            <person name="Mallez S."/>
            <person name="Becker A."/>
            <person name="Gohl D.M."/>
            <person name="Silverstein K.A.T."/>
            <person name="Koren S."/>
            <person name="Bechman K.B."/>
            <person name="Herman A."/>
            <person name="Abrahante J.E."/>
            <person name="Garbe J."/>
        </authorList>
    </citation>
    <scope>NUCLEOTIDE SEQUENCE</scope>
    <source>
        <strain evidence="2">Duluth1</strain>
        <tissue evidence="2">Whole animal</tissue>
    </source>
</reference>
<proteinExistence type="predicted"/>
<name>A0A9D4MUX8_DREPO</name>
<protein>
    <submittedName>
        <fullName evidence="2">Uncharacterized protein</fullName>
    </submittedName>
</protein>
<organism evidence="2 3">
    <name type="scientific">Dreissena polymorpha</name>
    <name type="common">Zebra mussel</name>
    <name type="synonym">Mytilus polymorpha</name>
    <dbReference type="NCBI Taxonomy" id="45954"/>
    <lineage>
        <taxon>Eukaryota</taxon>
        <taxon>Metazoa</taxon>
        <taxon>Spiralia</taxon>
        <taxon>Lophotrochozoa</taxon>
        <taxon>Mollusca</taxon>
        <taxon>Bivalvia</taxon>
        <taxon>Autobranchia</taxon>
        <taxon>Heteroconchia</taxon>
        <taxon>Euheterodonta</taxon>
        <taxon>Imparidentia</taxon>
        <taxon>Neoheterodontei</taxon>
        <taxon>Myida</taxon>
        <taxon>Dreissenoidea</taxon>
        <taxon>Dreissenidae</taxon>
        <taxon>Dreissena</taxon>
    </lineage>
</organism>
<keyword evidence="1" id="KW-0732">Signal</keyword>
<dbReference type="Proteomes" id="UP000828390">
    <property type="component" value="Unassembled WGS sequence"/>
</dbReference>
<feature type="chain" id="PRO_5039060223" evidence="1">
    <location>
        <begin position="18"/>
        <end position="236"/>
    </location>
</feature>
<dbReference type="AlphaFoldDB" id="A0A9D4MUX8"/>
<sequence length="236" mass="26918">MPTLGIALLIIFHISRTQKQEADARVALLIIFHISRTQEQDADARVGRIALLIIFHISRTQEQDADAREQDADARSVSKKNAPAPDIIRMNLLTKFHKDRTINVASRPNKEKCPAMFFMATGTIFKLFHDDQTIYVASRVLKRYKSLRKLYTTFSSKGGIKMPRLHSGHVFQPTGTIFELIQGIIGTNLLTKFHEDQTINVASRVLTRKNALPPRTIFQLIQDINETNLLNKFHED</sequence>
<reference evidence="2" key="1">
    <citation type="journal article" date="2019" name="bioRxiv">
        <title>The Genome of the Zebra Mussel, Dreissena polymorpha: A Resource for Invasive Species Research.</title>
        <authorList>
            <person name="McCartney M.A."/>
            <person name="Auch B."/>
            <person name="Kono T."/>
            <person name="Mallez S."/>
            <person name="Zhang Y."/>
            <person name="Obille A."/>
            <person name="Becker A."/>
            <person name="Abrahante J.E."/>
            <person name="Garbe J."/>
            <person name="Badalamenti J.P."/>
            <person name="Herman A."/>
            <person name="Mangelson H."/>
            <person name="Liachko I."/>
            <person name="Sullivan S."/>
            <person name="Sone E.D."/>
            <person name="Koren S."/>
            <person name="Silverstein K.A.T."/>
            <person name="Beckman K.B."/>
            <person name="Gohl D.M."/>
        </authorList>
    </citation>
    <scope>NUCLEOTIDE SEQUENCE</scope>
    <source>
        <strain evidence="2">Duluth1</strain>
        <tissue evidence="2">Whole animal</tissue>
    </source>
</reference>